<evidence type="ECO:0000313" key="5">
    <source>
        <dbReference type="Proteomes" id="UP001168146"/>
    </source>
</evidence>
<gene>
    <name evidence="4" type="ORF">LTR82_011919</name>
</gene>
<keyword evidence="1" id="KW-0862">Zinc</keyword>
<dbReference type="EMBL" id="JASUXU010000046">
    <property type="protein sequence ID" value="KAK0317050.1"/>
    <property type="molecule type" value="Genomic_DNA"/>
</dbReference>
<name>A0AAN6FEK6_9PEZI</name>
<feature type="compositionally biased region" description="Acidic residues" evidence="2">
    <location>
        <begin position="368"/>
        <end position="377"/>
    </location>
</feature>
<reference evidence="4" key="1">
    <citation type="submission" date="2021-12" db="EMBL/GenBank/DDBJ databases">
        <title>Black yeast isolated from Biological Soil Crust.</title>
        <authorList>
            <person name="Kurbessoian T."/>
        </authorList>
    </citation>
    <scope>NUCLEOTIDE SEQUENCE</scope>
    <source>
        <strain evidence="4">CCFEE 5208</strain>
    </source>
</reference>
<dbReference type="AlphaFoldDB" id="A0AAN6FEK6"/>
<feature type="domain" description="C3H1-type" evidence="3">
    <location>
        <begin position="10"/>
        <end position="38"/>
    </location>
</feature>
<protein>
    <recommendedName>
        <fullName evidence="3">C3H1-type domain-containing protein</fullName>
    </recommendedName>
</protein>
<accession>A0AAN6FEK6</accession>
<sequence length="377" mass="41178">MVLIDLEDTGTKKQPCYHWLMGSCEYGDECRNGPHPANLDGRLQGTKGSMVHEVTKGHQACQRCLTRFYDCDKVYRAEGSEDPCSECRHFGGPGCNCKLNDRSNYNDHAWRIMLQRGNHDYTLPAAKPRNEGTSGKPLPSEMLEREVKAGWTGESKESLLTAVDFLPSGVRDCPRAYLVPATETKKEKKNVAFKERLTATPAASSASSPAQSISAAGSKVILAARPNPIPAANSQSIPAKRKFASAVDAWPTAPSSGAPMERPPAHPLHGKVKSCLCDFDDGQWTMEYEDGATITTRLNERPAKMRKAAKEAVVLEPPQVSVSDRSGGHKPLVIRTVVDAPIARSGEVEMTAKDDERTPGHDDMVVNVDEDSDFCKE</sequence>
<feature type="zinc finger region" description="C3H1-type" evidence="1">
    <location>
        <begin position="10"/>
        <end position="38"/>
    </location>
</feature>
<dbReference type="Proteomes" id="UP001168146">
    <property type="component" value="Unassembled WGS sequence"/>
</dbReference>
<keyword evidence="1" id="KW-0479">Metal-binding</keyword>
<evidence type="ECO:0000256" key="1">
    <source>
        <dbReference type="PROSITE-ProRule" id="PRU00723"/>
    </source>
</evidence>
<proteinExistence type="predicted"/>
<feature type="compositionally biased region" description="Basic and acidic residues" evidence="2">
    <location>
        <begin position="346"/>
        <end position="364"/>
    </location>
</feature>
<dbReference type="PROSITE" id="PS50103">
    <property type="entry name" value="ZF_C3H1"/>
    <property type="match status" value="1"/>
</dbReference>
<dbReference type="InterPro" id="IPR000571">
    <property type="entry name" value="Znf_CCCH"/>
</dbReference>
<dbReference type="GO" id="GO:0008270">
    <property type="term" value="F:zinc ion binding"/>
    <property type="evidence" value="ECO:0007669"/>
    <property type="project" value="UniProtKB-KW"/>
</dbReference>
<evidence type="ECO:0000313" key="4">
    <source>
        <dbReference type="EMBL" id="KAK0317050.1"/>
    </source>
</evidence>
<comment type="caution">
    <text evidence="4">The sequence shown here is derived from an EMBL/GenBank/DDBJ whole genome shotgun (WGS) entry which is preliminary data.</text>
</comment>
<organism evidence="4 5">
    <name type="scientific">Friedmanniomyces endolithicus</name>
    <dbReference type="NCBI Taxonomy" id="329885"/>
    <lineage>
        <taxon>Eukaryota</taxon>
        <taxon>Fungi</taxon>
        <taxon>Dikarya</taxon>
        <taxon>Ascomycota</taxon>
        <taxon>Pezizomycotina</taxon>
        <taxon>Dothideomycetes</taxon>
        <taxon>Dothideomycetidae</taxon>
        <taxon>Mycosphaerellales</taxon>
        <taxon>Teratosphaeriaceae</taxon>
        <taxon>Friedmanniomyces</taxon>
    </lineage>
</organism>
<evidence type="ECO:0000259" key="3">
    <source>
        <dbReference type="PROSITE" id="PS50103"/>
    </source>
</evidence>
<feature type="region of interest" description="Disordered" evidence="2">
    <location>
        <begin position="345"/>
        <end position="377"/>
    </location>
</feature>
<evidence type="ECO:0000256" key="2">
    <source>
        <dbReference type="SAM" id="MobiDB-lite"/>
    </source>
</evidence>
<keyword evidence="1" id="KW-0863">Zinc-finger</keyword>